<dbReference type="RefSeq" id="WP_065992757.1">
    <property type="nucleotide sequence ID" value="NZ_CP029397.2"/>
</dbReference>
<dbReference type="KEGG" id="adv:DJ533_12035"/>
<dbReference type="EMBL" id="CP029397">
    <property type="protein sequence ID" value="AWL29243.1"/>
    <property type="molecule type" value="Genomic_DNA"/>
</dbReference>
<evidence type="ECO:0000259" key="1">
    <source>
        <dbReference type="Pfam" id="PF25181"/>
    </source>
</evidence>
<dbReference type="Pfam" id="PF25181">
    <property type="entry name" value="Phage_Bbp19"/>
    <property type="match status" value="1"/>
</dbReference>
<dbReference type="InterPro" id="IPR057447">
    <property type="entry name" value="Bbp19-like_phage"/>
</dbReference>
<proteinExistence type="predicted"/>
<protein>
    <recommendedName>
        <fullName evidence="1">Bbp19-like phage domain-containing protein</fullName>
    </recommendedName>
</protein>
<organism evidence="2 3">
    <name type="scientific">Acinetobacter defluvii</name>
    <dbReference type="NCBI Taxonomy" id="1871111"/>
    <lineage>
        <taxon>Bacteria</taxon>
        <taxon>Pseudomonadati</taxon>
        <taxon>Pseudomonadota</taxon>
        <taxon>Gammaproteobacteria</taxon>
        <taxon>Moraxellales</taxon>
        <taxon>Moraxellaceae</taxon>
        <taxon>Acinetobacter</taxon>
    </lineage>
</organism>
<dbReference type="Proteomes" id="UP000245977">
    <property type="component" value="Chromosome"/>
</dbReference>
<evidence type="ECO:0000313" key="3">
    <source>
        <dbReference type="Proteomes" id="UP000245977"/>
    </source>
</evidence>
<gene>
    <name evidence="2" type="ORF">DJ533_12035</name>
</gene>
<accession>A0A2S2FE47</accession>
<dbReference type="OrthoDB" id="9155372at2"/>
<evidence type="ECO:0000313" key="2">
    <source>
        <dbReference type="EMBL" id="AWL29243.1"/>
    </source>
</evidence>
<name>A0A2S2FE47_9GAMM</name>
<reference evidence="2" key="1">
    <citation type="submission" date="2019-08" db="EMBL/GenBank/DDBJ databases">
        <title>The complete genome of Acinetobacter defluvii strain WCHAD010030.</title>
        <authorList>
            <person name="Hu Y."/>
            <person name="Qin J."/>
            <person name="Feng Y."/>
            <person name="Zong Z."/>
        </authorList>
    </citation>
    <scope>NUCLEOTIDE SEQUENCE</scope>
    <source>
        <strain evidence="2">WCHA30</strain>
    </source>
</reference>
<sequence length="146" mass="16710">MIYFLIVLVLIFAIATVICGLGWLEAHRALEEERLVNHRIKEDAQNVGTSNDTTSVSEVETGHQIKRKFYRKPTAETYRNVFDFDINGQRILEDLTNVFCRSTYVRGGQDAERESCYRAGQSSVVNHILAKINQANDPNFKEQLDD</sequence>
<dbReference type="AlphaFoldDB" id="A0A2S2FE47"/>
<feature type="domain" description="Bbp19-like phage" evidence="1">
    <location>
        <begin position="78"/>
        <end position="133"/>
    </location>
</feature>
<dbReference type="STRING" id="1871111.GCA_001704615_01411"/>
<keyword evidence="3" id="KW-1185">Reference proteome</keyword>